<dbReference type="Proteomes" id="UP000249739">
    <property type="component" value="Unassembled WGS sequence"/>
</dbReference>
<dbReference type="EMBL" id="QFOT01000079">
    <property type="protein sequence ID" value="PZP55252.1"/>
    <property type="molecule type" value="Genomic_DNA"/>
</dbReference>
<organism evidence="1 2">
    <name type="scientific">Micavibrio aeruginosavorus</name>
    <dbReference type="NCBI Taxonomy" id="349221"/>
    <lineage>
        <taxon>Bacteria</taxon>
        <taxon>Pseudomonadati</taxon>
        <taxon>Bdellovibrionota</taxon>
        <taxon>Bdellovibrionia</taxon>
        <taxon>Bdellovibrionales</taxon>
        <taxon>Pseudobdellovibrionaceae</taxon>
        <taxon>Micavibrio</taxon>
    </lineage>
</organism>
<name>A0A2W5HHW4_9BACT</name>
<proteinExistence type="predicted"/>
<protein>
    <submittedName>
        <fullName evidence="1">Uncharacterized protein</fullName>
    </submittedName>
</protein>
<evidence type="ECO:0000313" key="2">
    <source>
        <dbReference type="Proteomes" id="UP000249739"/>
    </source>
</evidence>
<comment type="caution">
    <text evidence="1">The sequence shown here is derived from an EMBL/GenBank/DDBJ whole genome shotgun (WGS) entry which is preliminary data.</text>
</comment>
<gene>
    <name evidence="1" type="ORF">DI586_07450</name>
</gene>
<sequence length="69" mass="8023">MCDFKNEAVSCKCRTAVLAAYHELIEHHEIPDRFALDAACLVYRNHHPEDTKRDARLKVESWIYAGHLN</sequence>
<dbReference type="AlphaFoldDB" id="A0A2W5HHW4"/>
<evidence type="ECO:0000313" key="1">
    <source>
        <dbReference type="EMBL" id="PZP55252.1"/>
    </source>
</evidence>
<reference evidence="1 2" key="1">
    <citation type="submission" date="2017-08" db="EMBL/GenBank/DDBJ databases">
        <title>Infants hospitalized years apart are colonized by the same room-sourced microbial strains.</title>
        <authorList>
            <person name="Brooks B."/>
            <person name="Olm M.R."/>
            <person name="Firek B.A."/>
            <person name="Baker R."/>
            <person name="Thomas B.C."/>
            <person name="Morowitz M.J."/>
            <person name="Banfield J.F."/>
        </authorList>
    </citation>
    <scope>NUCLEOTIDE SEQUENCE [LARGE SCALE GENOMIC DNA]</scope>
    <source>
        <strain evidence="1">S2_006_000_R2_64</strain>
    </source>
</reference>
<accession>A0A2W5HHW4</accession>